<dbReference type="KEGG" id="lcc:B488_02020"/>
<evidence type="ECO:0000259" key="2">
    <source>
        <dbReference type="Pfam" id="PF13144"/>
    </source>
</evidence>
<dbReference type="EMBL" id="CP003789">
    <property type="protein sequence ID" value="AGA64195.1"/>
    <property type="molecule type" value="Genomic_DNA"/>
</dbReference>
<feature type="domain" description="Flagella basal body P-ring formation protein FlgA SAF" evidence="2">
    <location>
        <begin position="18"/>
        <end position="139"/>
    </location>
</feature>
<dbReference type="PANTHER" id="PTHR36307:SF1">
    <property type="entry name" value="FLAGELLA BASAL BODY P-RING FORMATION PROTEIN FLGA"/>
    <property type="match status" value="1"/>
</dbReference>
<sequence length="142" mass="15325">MFGLSNASFAFATGVENAVVPSVVIYPGEILEVSKLKEIKITNSNIKDDYARSIKEVIGLASKRTLLPNLMIPRSALRRSYVIKRGSNIRLVFIQGSMMISASGISLTDASVGDVIRVRNSDTGIIISGTVMIDGTVHVLEK</sequence>
<dbReference type="GO" id="GO:0042597">
    <property type="term" value="C:periplasmic space"/>
    <property type="evidence" value="ECO:0007669"/>
    <property type="project" value="UniProtKB-SubCell"/>
</dbReference>
<comment type="subcellular location">
    <subcellularLocation>
        <location evidence="1">Periplasm</location>
    </subcellularLocation>
</comment>
<dbReference type="PANTHER" id="PTHR36307">
    <property type="entry name" value="FLAGELLA BASAL BODY P-RING FORMATION PROTEIN FLGA"/>
    <property type="match status" value="1"/>
</dbReference>
<keyword evidence="3" id="KW-0966">Cell projection</keyword>
<dbReference type="Pfam" id="PF13144">
    <property type="entry name" value="ChapFlgA"/>
    <property type="match status" value="1"/>
</dbReference>
<dbReference type="STRING" id="1215343.B488_02020"/>
<dbReference type="InterPro" id="IPR039246">
    <property type="entry name" value="Flagellar_FlgA"/>
</dbReference>
<dbReference type="Proteomes" id="UP000010799">
    <property type="component" value="Chromosome"/>
</dbReference>
<dbReference type="CDD" id="cd11614">
    <property type="entry name" value="SAF_CpaB_FlgA_like"/>
    <property type="match status" value="1"/>
</dbReference>
<comment type="similarity">
    <text evidence="1">Belongs to the FlgA family.</text>
</comment>
<dbReference type="eggNOG" id="COG1261">
    <property type="taxonomic scope" value="Bacteria"/>
</dbReference>
<proteinExistence type="inferred from homology"/>
<dbReference type="Gene3D" id="2.30.30.760">
    <property type="match status" value="1"/>
</dbReference>
<protein>
    <recommendedName>
        <fullName evidence="1">Flagella basal body P-ring formation protein FlgA</fullName>
    </recommendedName>
</protein>
<dbReference type="PATRIC" id="fig|1215343.11.peg.211"/>
<dbReference type="GO" id="GO:0044780">
    <property type="term" value="P:bacterial-type flagellum assembly"/>
    <property type="evidence" value="ECO:0007669"/>
    <property type="project" value="InterPro"/>
</dbReference>
<keyword evidence="4" id="KW-1185">Reference proteome</keyword>
<gene>
    <name evidence="3" type="ordered locus">B488_02020</name>
</gene>
<reference evidence="3 4" key="1">
    <citation type="journal article" date="2012" name="Stand. Genomic Sci.">
        <title>Complete genome sequence of Liberibacter crescens BT-1.</title>
        <authorList>
            <person name="Leonard M.T."/>
            <person name="Fagen J.R."/>
            <person name="Davis-Richardson A.G."/>
            <person name="Davis M.J."/>
            <person name="Triplett E.W."/>
        </authorList>
    </citation>
    <scope>NUCLEOTIDE SEQUENCE [LARGE SCALE GENOMIC DNA]</scope>
    <source>
        <strain evidence="3 4">BT-1</strain>
    </source>
</reference>
<evidence type="ECO:0000313" key="4">
    <source>
        <dbReference type="Proteomes" id="UP000010799"/>
    </source>
</evidence>
<dbReference type="HOGENOM" id="CLU_131516_0_0_5"/>
<keyword evidence="3" id="KW-0282">Flagellum</keyword>
<keyword evidence="1" id="KW-0574">Periplasm</keyword>
<evidence type="ECO:0000313" key="3">
    <source>
        <dbReference type="EMBL" id="AGA64195.1"/>
    </source>
</evidence>
<keyword evidence="3" id="KW-0969">Cilium</keyword>
<comment type="function">
    <text evidence="1">Involved in the assembly process of the P-ring formation. It may associate with FlgF on the rod constituting a structure essential for the P-ring assembly or may act as a modulator protein for the P-ring assembly.</text>
</comment>
<dbReference type="AlphaFoldDB" id="L0ETN4"/>
<keyword evidence="1" id="KW-1005">Bacterial flagellum biogenesis</keyword>
<name>L0ETN4_LIBCB</name>
<evidence type="ECO:0000256" key="1">
    <source>
        <dbReference type="RuleBase" id="RU362063"/>
    </source>
</evidence>
<dbReference type="InterPro" id="IPR017585">
    <property type="entry name" value="SAF_FlgA"/>
</dbReference>
<dbReference type="NCBIfam" id="TIGR03170">
    <property type="entry name" value="flgA_cterm"/>
    <property type="match status" value="1"/>
</dbReference>
<accession>L0ETN4</accession>
<organism evidence="3 4">
    <name type="scientific">Liberibacter crescens (strain BT-1)</name>
    <dbReference type="NCBI Taxonomy" id="1215343"/>
    <lineage>
        <taxon>Bacteria</taxon>
        <taxon>Pseudomonadati</taxon>
        <taxon>Pseudomonadota</taxon>
        <taxon>Alphaproteobacteria</taxon>
        <taxon>Hyphomicrobiales</taxon>
        <taxon>Rhizobiaceae</taxon>
        <taxon>Liberibacter</taxon>
    </lineage>
</organism>